<feature type="domain" description="GGDEF" evidence="3">
    <location>
        <begin position="357"/>
        <end position="493"/>
    </location>
</feature>
<dbReference type="EMBL" id="QZKU01000025">
    <property type="protein sequence ID" value="RJP25180.1"/>
    <property type="molecule type" value="Genomic_DNA"/>
</dbReference>
<dbReference type="SUPFAM" id="SSF52172">
    <property type="entry name" value="CheY-like"/>
    <property type="match status" value="1"/>
</dbReference>
<reference evidence="4 5" key="1">
    <citation type="journal article" date="2017" name="ISME J.">
        <title>Energy and carbon metabolisms in a deep terrestrial subsurface fluid microbial community.</title>
        <authorList>
            <person name="Momper L."/>
            <person name="Jungbluth S.P."/>
            <person name="Lee M.D."/>
            <person name="Amend J.P."/>
        </authorList>
    </citation>
    <scope>NUCLEOTIDE SEQUENCE [LARGE SCALE GENOMIC DNA]</scope>
    <source>
        <strain evidence="4">SURF_5</strain>
    </source>
</reference>
<dbReference type="NCBIfam" id="TIGR00254">
    <property type="entry name" value="GGDEF"/>
    <property type="match status" value="1"/>
</dbReference>
<comment type="catalytic activity">
    <reaction evidence="2">
        <text>2 GTP = 3',3'-c-di-GMP + 2 diphosphate</text>
        <dbReference type="Rhea" id="RHEA:24898"/>
        <dbReference type="ChEBI" id="CHEBI:33019"/>
        <dbReference type="ChEBI" id="CHEBI:37565"/>
        <dbReference type="ChEBI" id="CHEBI:58805"/>
        <dbReference type="EC" id="2.7.7.65"/>
    </reaction>
</comment>
<name>A0A3A4P753_ABYX5</name>
<dbReference type="FunFam" id="3.30.70.270:FF:000001">
    <property type="entry name" value="Diguanylate cyclase domain protein"/>
    <property type="match status" value="1"/>
</dbReference>
<gene>
    <name evidence="4" type="ORF">C4520_02755</name>
</gene>
<dbReference type="InterPro" id="IPR043128">
    <property type="entry name" value="Rev_trsase/Diguanyl_cyclase"/>
</dbReference>
<dbReference type="GO" id="GO:0052621">
    <property type="term" value="F:diguanylate cyclase activity"/>
    <property type="evidence" value="ECO:0007669"/>
    <property type="project" value="UniProtKB-EC"/>
</dbReference>
<dbReference type="SUPFAM" id="SSF55073">
    <property type="entry name" value="Nucleotide cyclase"/>
    <property type="match status" value="1"/>
</dbReference>
<dbReference type="InterPro" id="IPR000160">
    <property type="entry name" value="GGDEF_dom"/>
</dbReference>
<dbReference type="InterPro" id="IPR050469">
    <property type="entry name" value="Diguanylate_Cyclase"/>
</dbReference>
<dbReference type="InterPro" id="IPR029787">
    <property type="entry name" value="Nucleotide_cyclase"/>
</dbReference>
<dbReference type="GO" id="GO:0043709">
    <property type="term" value="P:cell adhesion involved in single-species biofilm formation"/>
    <property type="evidence" value="ECO:0007669"/>
    <property type="project" value="TreeGrafter"/>
</dbReference>
<comment type="caution">
    <text evidence="4">The sequence shown here is derived from an EMBL/GenBank/DDBJ whole genome shotgun (WGS) entry which is preliminary data.</text>
</comment>
<dbReference type="PANTHER" id="PTHR45138:SF9">
    <property type="entry name" value="DIGUANYLATE CYCLASE DGCM-RELATED"/>
    <property type="match status" value="1"/>
</dbReference>
<dbReference type="GO" id="GO:0005886">
    <property type="term" value="C:plasma membrane"/>
    <property type="evidence" value="ECO:0007669"/>
    <property type="project" value="TreeGrafter"/>
</dbReference>
<organism evidence="4 5">
    <name type="scientific">Abyssobacteria bacterium (strain SURF_5)</name>
    <dbReference type="NCBI Taxonomy" id="2093360"/>
    <lineage>
        <taxon>Bacteria</taxon>
        <taxon>Pseudomonadati</taxon>
        <taxon>Candidatus Hydrogenedentota</taxon>
        <taxon>Candidatus Abyssobacteria</taxon>
    </lineage>
</organism>
<evidence type="ECO:0000259" key="3">
    <source>
        <dbReference type="PROSITE" id="PS50887"/>
    </source>
</evidence>
<dbReference type="EC" id="2.7.7.65" evidence="1"/>
<dbReference type="Proteomes" id="UP000265882">
    <property type="component" value="Unassembled WGS sequence"/>
</dbReference>
<dbReference type="Gene3D" id="3.30.450.40">
    <property type="match status" value="1"/>
</dbReference>
<dbReference type="SUPFAM" id="SSF55781">
    <property type="entry name" value="GAF domain-like"/>
    <property type="match status" value="1"/>
</dbReference>
<proteinExistence type="predicted"/>
<dbReference type="SMART" id="SM00267">
    <property type="entry name" value="GGDEF"/>
    <property type="match status" value="1"/>
</dbReference>
<dbReference type="CDD" id="cd01949">
    <property type="entry name" value="GGDEF"/>
    <property type="match status" value="1"/>
</dbReference>
<dbReference type="InterPro" id="IPR011006">
    <property type="entry name" value="CheY-like_superfamily"/>
</dbReference>
<accession>A0A3A4P753</accession>
<dbReference type="PROSITE" id="PS50887">
    <property type="entry name" value="GGDEF"/>
    <property type="match status" value="1"/>
</dbReference>
<evidence type="ECO:0000256" key="2">
    <source>
        <dbReference type="ARBA" id="ARBA00034247"/>
    </source>
</evidence>
<dbReference type="Pfam" id="PF00990">
    <property type="entry name" value="GGDEF"/>
    <property type="match status" value="1"/>
</dbReference>
<dbReference type="GO" id="GO:1902201">
    <property type="term" value="P:negative regulation of bacterial-type flagellum-dependent cell motility"/>
    <property type="evidence" value="ECO:0007669"/>
    <property type="project" value="TreeGrafter"/>
</dbReference>
<dbReference type="PANTHER" id="PTHR45138">
    <property type="entry name" value="REGULATORY COMPONENTS OF SENSORY TRANSDUCTION SYSTEM"/>
    <property type="match status" value="1"/>
</dbReference>
<protein>
    <recommendedName>
        <fullName evidence="1">diguanylate cyclase</fullName>
        <ecNumber evidence="1">2.7.7.65</ecNumber>
    </recommendedName>
</protein>
<evidence type="ECO:0000256" key="1">
    <source>
        <dbReference type="ARBA" id="ARBA00012528"/>
    </source>
</evidence>
<evidence type="ECO:0000313" key="5">
    <source>
        <dbReference type="Proteomes" id="UP000265882"/>
    </source>
</evidence>
<dbReference type="InterPro" id="IPR029016">
    <property type="entry name" value="GAF-like_dom_sf"/>
</dbReference>
<sequence>MYSFEPVIIIVATPDEKVKDIAASAAPERSEVLYPSNKASLYGLLMDLPVDVLLIEENFDRCPLLDHLPIVKKMSKNLSIVAVLEERASEEMKKVISPHVFDLLMKPLQQDHVRHKLKNAVEHVQLLREVSLLEQSKQAARPPWPGVHAVSEERENDVSGPLRQFFSACLHLQDINKLLDLMVGAFSEYFVCAKAAAVLLDEETGKLQIRASRGFDNQILQSIELNFQSGIYFWLRKNNRILSARELSAAVNAESMVGVDKEMRLLQAEIASPLLGRKYPVGFVTLGQRFSGEPFSPKEAKSTFFLARHAGAAIENAFVLQETRQQAVHDELTQLYNRHYWKRSLEVEIERSKRYDRPLSVAIFDIDHFKIINDKFGHQTGDEVLRSLARYMTKTSRHTDVIGRYGGEEFIAILPETTAELGFFYCERLRQDVEQRLGEQESDECIHPGLTISGGMTTCDRKEDTSQRLIERADQALYAAKREGRNRIHQQLPA</sequence>
<evidence type="ECO:0000313" key="4">
    <source>
        <dbReference type="EMBL" id="RJP25180.1"/>
    </source>
</evidence>
<dbReference type="Gene3D" id="3.30.70.270">
    <property type="match status" value="1"/>
</dbReference>
<dbReference type="AlphaFoldDB" id="A0A3A4P753"/>